<accession>A0AAV7IVN7</accession>
<comment type="caution">
    <text evidence="1">The sequence shown here is derived from an EMBL/GenBank/DDBJ whole genome shotgun (WGS) entry which is preliminary data.</text>
</comment>
<name>A0AAV7IVN7_COTGL</name>
<protein>
    <submittedName>
        <fullName evidence="1">Uncharacterized protein</fullName>
    </submittedName>
</protein>
<organism evidence="1 2">
    <name type="scientific">Cotesia glomerata</name>
    <name type="common">Lepidopteran parasitic wasp</name>
    <name type="synonym">Apanteles glomeratus</name>
    <dbReference type="NCBI Taxonomy" id="32391"/>
    <lineage>
        <taxon>Eukaryota</taxon>
        <taxon>Metazoa</taxon>
        <taxon>Ecdysozoa</taxon>
        <taxon>Arthropoda</taxon>
        <taxon>Hexapoda</taxon>
        <taxon>Insecta</taxon>
        <taxon>Pterygota</taxon>
        <taxon>Neoptera</taxon>
        <taxon>Endopterygota</taxon>
        <taxon>Hymenoptera</taxon>
        <taxon>Apocrita</taxon>
        <taxon>Ichneumonoidea</taxon>
        <taxon>Braconidae</taxon>
        <taxon>Microgastrinae</taxon>
        <taxon>Cotesia</taxon>
    </lineage>
</organism>
<gene>
    <name evidence="1" type="ORF">KQX54_015469</name>
</gene>
<evidence type="ECO:0000313" key="1">
    <source>
        <dbReference type="EMBL" id="KAH0561262.1"/>
    </source>
</evidence>
<keyword evidence="2" id="KW-1185">Reference proteome</keyword>
<reference evidence="1 2" key="1">
    <citation type="journal article" date="2021" name="J. Hered.">
        <title>A chromosome-level genome assembly of the parasitoid wasp, Cotesia glomerata (Hymenoptera: Braconidae).</title>
        <authorList>
            <person name="Pinto B.J."/>
            <person name="Weis J.J."/>
            <person name="Gamble T."/>
            <person name="Ode P.J."/>
            <person name="Paul R."/>
            <person name="Zaspel J.M."/>
        </authorList>
    </citation>
    <scope>NUCLEOTIDE SEQUENCE [LARGE SCALE GENOMIC DNA]</scope>
    <source>
        <strain evidence="1">CgM1</strain>
    </source>
</reference>
<dbReference type="Proteomes" id="UP000826195">
    <property type="component" value="Unassembled WGS sequence"/>
</dbReference>
<dbReference type="AlphaFoldDB" id="A0AAV7IVN7"/>
<dbReference type="EMBL" id="JAHXZJ010000374">
    <property type="protein sequence ID" value="KAH0561262.1"/>
    <property type="molecule type" value="Genomic_DNA"/>
</dbReference>
<evidence type="ECO:0000313" key="2">
    <source>
        <dbReference type="Proteomes" id="UP000826195"/>
    </source>
</evidence>
<sequence>MDPLITSDLELFGAKGFKCSTKKADNSPLFKSKDILNMEYKRPLEYIVDVKSISESALLIFFQVHKWNGENLQKKNDAKKEMKMDALSWVTKKGFQSKYGILYRGRKHSIVFENSTSFAAKLCALLHGN</sequence>
<proteinExistence type="predicted"/>